<accession>A0ABR1SGN6</accession>
<name>A0ABR1SGN6_9PEZI</name>
<evidence type="ECO:0000313" key="2">
    <source>
        <dbReference type="EMBL" id="KAK8033492.1"/>
    </source>
</evidence>
<dbReference type="InterPro" id="IPR016169">
    <property type="entry name" value="FAD-bd_PCMH_sub2"/>
</dbReference>
<dbReference type="InterPro" id="IPR012951">
    <property type="entry name" value="BBE"/>
</dbReference>
<dbReference type="EMBL" id="JAQQWI010000006">
    <property type="protein sequence ID" value="KAK8033492.1"/>
    <property type="molecule type" value="Genomic_DNA"/>
</dbReference>
<dbReference type="Gene3D" id="3.30.465.10">
    <property type="match status" value="1"/>
</dbReference>
<dbReference type="Gene3D" id="3.40.462.20">
    <property type="match status" value="1"/>
</dbReference>
<sequence>MDSFYAGVHASLKSLLSMTDAGAAAIWFVTPGQFSFPTIYGPGIDREGIDAFLSPVLRKLETLGIKYTHKSQQHSSFTKGFLAQSQVNVSNLNIGGRLVPRELVQDSASLAALGSQITSNPYSPVYSGVTFNVSMNPADHVAANPYWRDSAVSAVIEVSYDYTEWENNLEIAEAITHEILRYLSVLRLMELHISTKRAFNSQIGKEYLYGPNWSRLSNIKTKYDPEDIFYALGAVGSQKWVEQPDGRLCETV</sequence>
<reference evidence="2 3" key="1">
    <citation type="submission" date="2023-01" db="EMBL/GenBank/DDBJ databases">
        <title>Analysis of 21 Apiospora genomes using comparative genomics revels a genus with tremendous synthesis potential of carbohydrate active enzymes and secondary metabolites.</title>
        <authorList>
            <person name="Sorensen T."/>
        </authorList>
    </citation>
    <scope>NUCLEOTIDE SEQUENCE [LARGE SCALE GENOMIC DNA]</scope>
    <source>
        <strain evidence="2 3">CBS 20057</strain>
    </source>
</reference>
<evidence type="ECO:0000259" key="1">
    <source>
        <dbReference type="Pfam" id="PF08031"/>
    </source>
</evidence>
<evidence type="ECO:0000313" key="3">
    <source>
        <dbReference type="Proteomes" id="UP001396898"/>
    </source>
</evidence>
<gene>
    <name evidence="2" type="ORF">PG991_002890</name>
</gene>
<feature type="domain" description="Berberine/berberine-like" evidence="1">
    <location>
        <begin position="205"/>
        <end position="230"/>
    </location>
</feature>
<keyword evidence="3" id="KW-1185">Reference proteome</keyword>
<dbReference type="Proteomes" id="UP001396898">
    <property type="component" value="Unassembled WGS sequence"/>
</dbReference>
<organism evidence="2 3">
    <name type="scientific">Apiospora marii</name>
    <dbReference type="NCBI Taxonomy" id="335849"/>
    <lineage>
        <taxon>Eukaryota</taxon>
        <taxon>Fungi</taxon>
        <taxon>Dikarya</taxon>
        <taxon>Ascomycota</taxon>
        <taxon>Pezizomycotina</taxon>
        <taxon>Sordariomycetes</taxon>
        <taxon>Xylariomycetidae</taxon>
        <taxon>Amphisphaeriales</taxon>
        <taxon>Apiosporaceae</taxon>
        <taxon>Apiospora</taxon>
    </lineage>
</organism>
<proteinExistence type="predicted"/>
<protein>
    <recommendedName>
        <fullName evidence="1">Berberine/berberine-like domain-containing protein</fullName>
    </recommendedName>
</protein>
<dbReference type="Pfam" id="PF08031">
    <property type="entry name" value="BBE"/>
    <property type="match status" value="1"/>
</dbReference>
<comment type="caution">
    <text evidence="2">The sequence shown here is derived from an EMBL/GenBank/DDBJ whole genome shotgun (WGS) entry which is preliminary data.</text>
</comment>